<dbReference type="SUPFAM" id="SSF50978">
    <property type="entry name" value="WD40 repeat-like"/>
    <property type="match status" value="1"/>
</dbReference>
<dbReference type="OrthoDB" id="1897642at2759"/>
<evidence type="ECO:0000313" key="2">
    <source>
        <dbReference type="Proteomes" id="UP000807353"/>
    </source>
</evidence>
<keyword evidence="2" id="KW-1185">Reference proteome</keyword>
<sequence>MSYFVRGYEDGCICIWDYRNSKCPVLEAKRDHLVQPVFHSIITSSEIICYGVDGLAFRNYKGEL</sequence>
<organism evidence="1 2">
    <name type="scientific">Collybia nuda</name>
    <dbReference type="NCBI Taxonomy" id="64659"/>
    <lineage>
        <taxon>Eukaryota</taxon>
        <taxon>Fungi</taxon>
        <taxon>Dikarya</taxon>
        <taxon>Basidiomycota</taxon>
        <taxon>Agaricomycotina</taxon>
        <taxon>Agaricomycetes</taxon>
        <taxon>Agaricomycetidae</taxon>
        <taxon>Agaricales</taxon>
        <taxon>Tricholomatineae</taxon>
        <taxon>Clitocybaceae</taxon>
        <taxon>Collybia</taxon>
    </lineage>
</organism>
<evidence type="ECO:0000313" key="1">
    <source>
        <dbReference type="EMBL" id="KAF9469072.1"/>
    </source>
</evidence>
<dbReference type="Proteomes" id="UP000807353">
    <property type="component" value="Unassembled WGS sequence"/>
</dbReference>
<feature type="non-terminal residue" evidence="1">
    <location>
        <position position="64"/>
    </location>
</feature>
<dbReference type="InterPro" id="IPR036322">
    <property type="entry name" value="WD40_repeat_dom_sf"/>
</dbReference>
<dbReference type="EMBL" id="MU150231">
    <property type="protein sequence ID" value="KAF9469072.1"/>
    <property type="molecule type" value="Genomic_DNA"/>
</dbReference>
<name>A0A9P6CK10_9AGAR</name>
<protein>
    <submittedName>
        <fullName evidence="1">Uncharacterized protein</fullName>
    </submittedName>
</protein>
<comment type="caution">
    <text evidence="1">The sequence shown here is derived from an EMBL/GenBank/DDBJ whole genome shotgun (WGS) entry which is preliminary data.</text>
</comment>
<reference evidence="1" key="1">
    <citation type="submission" date="2020-11" db="EMBL/GenBank/DDBJ databases">
        <authorList>
            <consortium name="DOE Joint Genome Institute"/>
            <person name="Ahrendt S."/>
            <person name="Riley R."/>
            <person name="Andreopoulos W."/>
            <person name="Labutti K."/>
            <person name="Pangilinan J."/>
            <person name="Ruiz-Duenas F.J."/>
            <person name="Barrasa J.M."/>
            <person name="Sanchez-Garcia M."/>
            <person name="Camarero S."/>
            <person name="Miyauchi S."/>
            <person name="Serrano A."/>
            <person name="Linde D."/>
            <person name="Babiker R."/>
            <person name="Drula E."/>
            <person name="Ayuso-Fernandez I."/>
            <person name="Pacheco R."/>
            <person name="Padilla G."/>
            <person name="Ferreira P."/>
            <person name="Barriuso J."/>
            <person name="Kellner H."/>
            <person name="Castanera R."/>
            <person name="Alfaro M."/>
            <person name="Ramirez L."/>
            <person name="Pisabarro A.G."/>
            <person name="Kuo A."/>
            <person name="Tritt A."/>
            <person name="Lipzen A."/>
            <person name="He G."/>
            <person name="Yan M."/>
            <person name="Ng V."/>
            <person name="Cullen D."/>
            <person name="Martin F."/>
            <person name="Rosso M.-N."/>
            <person name="Henrissat B."/>
            <person name="Hibbett D."/>
            <person name="Martinez A.T."/>
            <person name="Grigoriev I.V."/>
        </authorList>
    </citation>
    <scope>NUCLEOTIDE SEQUENCE</scope>
    <source>
        <strain evidence="1">CBS 247.69</strain>
    </source>
</reference>
<gene>
    <name evidence="1" type="ORF">BDZ94DRAFT_1245297</name>
</gene>
<accession>A0A9P6CK10</accession>
<proteinExistence type="predicted"/>
<dbReference type="AlphaFoldDB" id="A0A9P6CK10"/>